<sequence>MIFNPILEGKIAAVVQSIFSGNQSSHLYHFRIQT</sequence>
<organism evidence="2">
    <name type="scientific">Brassica campestris</name>
    <name type="common">Field mustard</name>
    <dbReference type="NCBI Taxonomy" id="3711"/>
    <lineage>
        <taxon>Eukaryota</taxon>
        <taxon>Viridiplantae</taxon>
        <taxon>Streptophyta</taxon>
        <taxon>Embryophyta</taxon>
        <taxon>Tracheophyta</taxon>
        <taxon>Spermatophyta</taxon>
        <taxon>Magnoliopsida</taxon>
        <taxon>eudicotyledons</taxon>
        <taxon>Gunneridae</taxon>
        <taxon>Pentapetalae</taxon>
        <taxon>rosids</taxon>
        <taxon>malvids</taxon>
        <taxon>Brassicales</taxon>
        <taxon>Brassicaceae</taxon>
        <taxon>Brassiceae</taxon>
        <taxon>Brassica</taxon>
    </lineage>
</organism>
<name>A0A3P5YET2_BRACM</name>
<evidence type="ECO:0000313" key="2">
    <source>
        <dbReference type="EMBL" id="VDC58398.1"/>
    </source>
</evidence>
<accession>A0A3P5YET2</accession>
<dbReference type="EMBL" id="LR031568">
    <property type="protein sequence ID" value="VDC58398.1"/>
    <property type="molecule type" value="Genomic_DNA"/>
</dbReference>
<evidence type="ECO:0000313" key="1">
    <source>
        <dbReference type="EMBL" id="CAG7859893.1"/>
    </source>
</evidence>
<reference evidence="2" key="1">
    <citation type="submission" date="2018-11" db="EMBL/GenBank/DDBJ databases">
        <authorList>
            <consortium name="Genoscope - CEA"/>
            <person name="William W."/>
        </authorList>
    </citation>
    <scope>NUCLEOTIDE SEQUENCE</scope>
</reference>
<dbReference type="EMBL" id="LS974625">
    <property type="protein sequence ID" value="CAG7859893.1"/>
    <property type="molecule type" value="Genomic_DNA"/>
</dbReference>
<protein>
    <submittedName>
        <fullName evidence="1">Uncharacterized protein</fullName>
    </submittedName>
</protein>
<dbReference type="AlphaFoldDB" id="A0A3P5YET2"/>
<gene>
    <name evidence="2" type="ORF">BRAA09T36009Z</name>
    <name evidence="1" type="ORF">BRAPAZ1V2_A09P03600.2</name>
</gene>
<dbReference type="Proteomes" id="UP000694005">
    <property type="component" value="Chromosome A09"/>
</dbReference>
<proteinExistence type="predicted"/>
<dbReference type="Gramene" id="A09p03600.2_BraZ1">
    <property type="protein sequence ID" value="A09p03600.2_BraZ1.CDS.1"/>
    <property type="gene ID" value="A09g03600.2_BraZ1"/>
</dbReference>